<gene>
    <name evidence="1" type="ORF">ACFPP6_27320</name>
</gene>
<dbReference type="Proteomes" id="UP001596222">
    <property type="component" value="Unassembled WGS sequence"/>
</dbReference>
<evidence type="ECO:0008006" key="3">
    <source>
        <dbReference type="Google" id="ProtNLM"/>
    </source>
</evidence>
<name>A0ABW0A7Q8_9ACTN</name>
<reference evidence="2" key="1">
    <citation type="journal article" date="2019" name="Int. J. Syst. Evol. Microbiol.">
        <title>The Global Catalogue of Microorganisms (GCM) 10K type strain sequencing project: providing services to taxonomists for standard genome sequencing and annotation.</title>
        <authorList>
            <consortium name="The Broad Institute Genomics Platform"/>
            <consortium name="The Broad Institute Genome Sequencing Center for Infectious Disease"/>
            <person name="Wu L."/>
            <person name="Ma J."/>
        </authorList>
    </citation>
    <scope>NUCLEOTIDE SEQUENCE [LARGE SCALE GENOMIC DNA]</scope>
    <source>
        <strain evidence="2">CGMCC 4.1641</strain>
    </source>
</reference>
<evidence type="ECO:0000313" key="1">
    <source>
        <dbReference type="EMBL" id="MFC5148385.1"/>
    </source>
</evidence>
<evidence type="ECO:0000313" key="2">
    <source>
        <dbReference type="Proteomes" id="UP001596222"/>
    </source>
</evidence>
<proteinExistence type="predicted"/>
<dbReference type="EMBL" id="JBHSKJ010000018">
    <property type="protein sequence ID" value="MFC5148385.1"/>
    <property type="molecule type" value="Genomic_DNA"/>
</dbReference>
<protein>
    <recommendedName>
        <fullName evidence="3">Transposase</fullName>
    </recommendedName>
</protein>
<comment type="caution">
    <text evidence="1">The sequence shown here is derived from an EMBL/GenBank/DDBJ whole genome shotgun (WGS) entry which is preliminary data.</text>
</comment>
<keyword evidence="2" id="KW-1185">Reference proteome</keyword>
<sequence length="67" mass="7484">MRARALQDAEVHAVQERVDRLRIDYLCALWRELGGRPGIRCRAGGRPLLVIGVLSLVAARHGSPVRR</sequence>
<dbReference type="RefSeq" id="WP_382047638.1">
    <property type="nucleotide sequence ID" value="NZ_JBHSKJ010000018.1"/>
</dbReference>
<accession>A0ABW0A7Q8</accession>
<organism evidence="1 2">
    <name type="scientific">Streptomyces aureoversilis</name>
    <dbReference type="NCBI Taxonomy" id="67277"/>
    <lineage>
        <taxon>Bacteria</taxon>
        <taxon>Bacillati</taxon>
        <taxon>Actinomycetota</taxon>
        <taxon>Actinomycetes</taxon>
        <taxon>Kitasatosporales</taxon>
        <taxon>Streptomycetaceae</taxon>
        <taxon>Streptomyces</taxon>
    </lineage>
</organism>